<feature type="transmembrane region" description="Helical" evidence="1">
    <location>
        <begin position="39"/>
        <end position="58"/>
    </location>
</feature>
<keyword evidence="4" id="KW-1185">Reference proteome</keyword>
<gene>
    <name evidence="3" type="ORF">KAJ83_14015</name>
</gene>
<dbReference type="CDD" id="cd07302">
    <property type="entry name" value="CHD"/>
    <property type="match status" value="1"/>
</dbReference>
<dbReference type="PANTHER" id="PTHR43081:SF1">
    <property type="entry name" value="ADENYLATE CYCLASE, TERMINAL-DIFFERENTIATION SPECIFIC"/>
    <property type="match status" value="1"/>
</dbReference>
<dbReference type="SMART" id="SM00044">
    <property type="entry name" value="CYCc"/>
    <property type="match status" value="1"/>
</dbReference>
<feature type="transmembrane region" description="Helical" evidence="1">
    <location>
        <begin position="127"/>
        <end position="146"/>
    </location>
</feature>
<dbReference type="InterPro" id="IPR050697">
    <property type="entry name" value="Adenylyl/Guanylyl_Cyclase_3/4"/>
</dbReference>
<comment type="caution">
    <text evidence="3">The sequence shown here is derived from an EMBL/GenBank/DDBJ whole genome shotgun (WGS) entry which is preliminary data.</text>
</comment>
<dbReference type="RefSeq" id="WP_210682706.1">
    <property type="nucleotide sequence ID" value="NZ_JAGMWN010000006.1"/>
</dbReference>
<dbReference type="GO" id="GO:0035556">
    <property type="term" value="P:intracellular signal transduction"/>
    <property type="evidence" value="ECO:0007669"/>
    <property type="project" value="InterPro"/>
</dbReference>
<evidence type="ECO:0000259" key="2">
    <source>
        <dbReference type="PROSITE" id="PS50125"/>
    </source>
</evidence>
<keyword evidence="1" id="KW-0812">Transmembrane</keyword>
<name>A0A8J7V3D8_9PROT</name>
<dbReference type="InterPro" id="IPR001054">
    <property type="entry name" value="A/G_cyclase"/>
</dbReference>
<dbReference type="PANTHER" id="PTHR43081">
    <property type="entry name" value="ADENYLATE CYCLASE, TERMINAL-DIFFERENTIATION SPECIFIC-RELATED"/>
    <property type="match status" value="1"/>
</dbReference>
<feature type="transmembrane region" description="Helical" evidence="1">
    <location>
        <begin position="96"/>
        <end position="115"/>
    </location>
</feature>
<feature type="transmembrane region" description="Helical" evidence="1">
    <location>
        <begin position="64"/>
        <end position="84"/>
    </location>
</feature>
<proteinExistence type="predicted"/>
<feature type="domain" description="Guanylate cyclase" evidence="2">
    <location>
        <begin position="266"/>
        <end position="398"/>
    </location>
</feature>
<keyword evidence="1" id="KW-0472">Membrane</keyword>
<feature type="transmembrane region" description="Helical" evidence="1">
    <location>
        <begin position="199"/>
        <end position="217"/>
    </location>
</feature>
<dbReference type="EMBL" id="JAGMWN010000006">
    <property type="protein sequence ID" value="MBP5858131.1"/>
    <property type="molecule type" value="Genomic_DNA"/>
</dbReference>
<protein>
    <submittedName>
        <fullName evidence="3">Adenylate/guanylate cyclase domain-containing protein</fullName>
    </submittedName>
</protein>
<keyword evidence="1" id="KW-1133">Transmembrane helix</keyword>
<sequence>MTKLPPFLSPFTPDAKRMAGLPARARAAVHRQEDRSEQLIGWIQLGVVATFAILYAAAPTTDLMTGFASLVPAALALYFLFTIVRLRLSYRIHLPDWYLGLSAVTDVALLLTLIWSFHLQYDQPAPFYLKAPTMLYLFIFIALRALRFDPRYVLRTGILAALGWGVLVVYAMMAGAGMPVTRDYVEYLTSNTVLLGGEFDKMITILMVTVILTVALMRGRRLLLRAMAEESAHYELSRYFPPEIAARITAADGTVAAGAADQVRCTVLNADIRGFTPLSERLSAAALIGLLNDYQDRMAGVIEAHGGTVDRVFGDGVLATFGASKRLSDHAARAIDCAAAIPAMIDAWNAERAARGEPPIRVGVALATGPLTVGAIGRGKRLDYTLVGEAVNLSAKLEKHTKVEGCRVLCDTATLTDARAQGWRGEPARHCPAARVAGVDRPLDLAVLG</sequence>
<dbReference type="GO" id="GO:0009190">
    <property type="term" value="P:cyclic nucleotide biosynthetic process"/>
    <property type="evidence" value="ECO:0007669"/>
    <property type="project" value="InterPro"/>
</dbReference>
<dbReference type="InterPro" id="IPR029787">
    <property type="entry name" value="Nucleotide_cyclase"/>
</dbReference>
<evidence type="ECO:0000313" key="4">
    <source>
        <dbReference type="Proteomes" id="UP000672602"/>
    </source>
</evidence>
<dbReference type="PROSITE" id="PS50125">
    <property type="entry name" value="GUANYLATE_CYCLASE_2"/>
    <property type="match status" value="1"/>
</dbReference>
<accession>A0A8J7V3D8</accession>
<dbReference type="AlphaFoldDB" id="A0A8J7V3D8"/>
<feature type="transmembrane region" description="Helical" evidence="1">
    <location>
        <begin position="158"/>
        <end position="179"/>
    </location>
</feature>
<reference evidence="3" key="1">
    <citation type="submission" date="2021-04" db="EMBL/GenBank/DDBJ databases">
        <authorList>
            <person name="Zhang D.-C."/>
        </authorList>
    </citation>
    <scope>NUCLEOTIDE SEQUENCE</scope>
    <source>
        <strain evidence="3">CGMCC 1.15697</strain>
    </source>
</reference>
<evidence type="ECO:0000313" key="3">
    <source>
        <dbReference type="EMBL" id="MBP5858131.1"/>
    </source>
</evidence>
<dbReference type="Proteomes" id="UP000672602">
    <property type="component" value="Unassembled WGS sequence"/>
</dbReference>
<evidence type="ECO:0000256" key="1">
    <source>
        <dbReference type="SAM" id="Phobius"/>
    </source>
</evidence>
<dbReference type="GO" id="GO:0004016">
    <property type="term" value="F:adenylate cyclase activity"/>
    <property type="evidence" value="ECO:0007669"/>
    <property type="project" value="UniProtKB-ARBA"/>
</dbReference>
<dbReference type="Gene3D" id="3.30.70.1230">
    <property type="entry name" value="Nucleotide cyclase"/>
    <property type="match status" value="1"/>
</dbReference>
<organism evidence="3 4">
    <name type="scientific">Marivibrio halodurans</name>
    <dbReference type="NCBI Taxonomy" id="2039722"/>
    <lineage>
        <taxon>Bacteria</taxon>
        <taxon>Pseudomonadati</taxon>
        <taxon>Pseudomonadota</taxon>
        <taxon>Alphaproteobacteria</taxon>
        <taxon>Rhodospirillales</taxon>
        <taxon>Rhodospirillaceae</taxon>
        <taxon>Marivibrio</taxon>
    </lineage>
</organism>
<dbReference type="Pfam" id="PF00211">
    <property type="entry name" value="Guanylate_cyc"/>
    <property type="match status" value="1"/>
</dbReference>
<dbReference type="SUPFAM" id="SSF55073">
    <property type="entry name" value="Nucleotide cyclase"/>
    <property type="match status" value="1"/>
</dbReference>